<keyword evidence="2" id="KW-1185">Reference proteome</keyword>
<evidence type="ECO:0000313" key="2">
    <source>
        <dbReference type="Proteomes" id="UP001189429"/>
    </source>
</evidence>
<dbReference type="Proteomes" id="UP001189429">
    <property type="component" value="Unassembled WGS sequence"/>
</dbReference>
<gene>
    <name evidence="1" type="ORF">PCOR1329_LOCUS5840</name>
</gene>
<dbReference type="Gene3D" id="1.25.10.10">
    <property type="entry name" value="Leucine-rich Repeat Variant"/>
    <property type="match status" value="1"/>
</dbReference>
<dbReference type="PANTHER" id="PTHR10261">
    <property type="entry name" value="COATOMER SUBUNIT GAMMA"/>
    <property type="match status" value="1"/>
</dbReference>
<sequence length="148" mass="15148">AQGKSPIAECLLIRYATQILTTERDPQVEKTLLSYLDSCLRHKSEMVTYEAARSFCQLAVMDTDGAGGSTVLGHDIVHVTTTLQDGRGATLGPALGGLGPPLRAGGTDIGTAEAPFRPAGSGGGVSTGSGTAPFPPGESLFALPCAYL</sequence>
<protein>
    <submittedName>
        <fullName evidence="1">Uncharacterized protein</fullName>
    </submittedName>
</protein>
<dbReference type="EMBL" id="CAUYUJ010001557">
    <property type="protein sequence ID" value="CAK0796463.1"/>
    <property type="molecule type" value="Genomic_DNA"/>
</dbReference>
<comment type="caution">
    <text evidence="1">The sequence shown here is derived from an EMBL/GenBank/DDBJ whole genome shotgun (WGS) entry which is preliminary data.</text>
</comment>
<organism evidence="1 2">
    <name type="scientific">Prorocentrum cordatum</name>
    <dbReference type="NCBI Taxonomy" id="2364126"/>
    <lineage>
        <taxon>Eukaryota</taxon>
        <taxon>Sar</taxon>
        <taxon>Alveolata</taxon>
        <taxon>Dinophyceae</taxon>
        <taxon>Prorocentrales</taxon>
        <taxon>Prorocentraceae</taxon>
        <taxon>Prorocentrum</taxon>
    </lineage>
</organism>
<evidence type="ECO:0000313" key="1">
    <source>
        <dbReference type="EMBL" id="CAK0796463.1"/>
    </source>
</evidence>
<name>A0ABN9PWL8_9DINO</name>
<reference evidence="1" key="1">
    <citation type="submission" date="2023-10" db="EMBL/GenBank/DDBJ databases">
        <authorList>
            <person name="Chen Y."/>
            <person name="Shah S."/>
            <person name="Dougan E. K."/>
            <person name="Thang M."/>
            <person name="Chan C."/>
        </authorList>
    </citation>
    <scope>NUCLEOTIDE SEQUENCE [LARGE SCALE GENOMIC DNA]</scope>
</reference>
<proteinExistence type="predicted"/>
<feature type="non-terminal residue" evidence="1">
    <location>
        <position position="1"/>
    </location>
</feature>
<accession>A0ABN9PWL8</accession>
<dbReference type="InterPro" id="IPR011989">
    <property type="entry name" value="ARM-like"/>
</dbReference>
<dbReference type="InterPro" id="IPR017106">
    <property type="entry name" value="Coatomer_gsu"/>
</dbReference>
<dbReference type="PANTHER" id="PTHR10261:SF0">
    <property type="entry name" value="COATOMER SUBUNIT GAMMA-2"/>
    <property type="match status" value="1"/>
</dbReference>